<feature type="region of interest" description="Disordered" evidence="1">
    <location>
        <begin position="316"/>
        <end position="360"/>
    </location>
</feature>
<feature type="compositionally biased region" description="Polar residues" evidence="1">
    <location>
        <begin position="1204"/>
        <end position="1213"/>
    </location>
</feature>
<feature type="compositionally biased region" description="Polar residues" evidence="1">
    <location>
        <begin position="1446"/>
        <end position="1457"/>
    </location>
</feature>
<organism evidence="2 3">
    <name type="scientific">Fusarium avenaceum</name>
    <dbReference type="NCBI Taxonomy" id="40199"/>
    <lineage>
        <taxon>Eukaryota</taxon>
        <taxon>Fungi</taxon>
        <taxon>Dikarya</taxon>
        <taxon>Ascomycota</taxon>
        <taxon>Pezizomycotina</taxon>
        <taxon>Sordariomycetes</taxon>
        <taxon>Hypocreomycetidae</taxon>
        <taxon>Hypocreales</taxon>
        <taxon>Nectriaceae</taxon>
        <taxon>Fusarium</taxon>
        <taxon>Fusarium tricinctum species complex</taxon>
    </lineage>
</organism>
<feature type="compositionally biased region" description="Basic residues" evidence="1">
    <location>
        <begin position="1550"/>
        <end position="1559"/>
    </location>
</feature>
<feature type="compositionally biased region" description="Basic residues" evidence="1">
    <location>
        <begin position="1387"/>
        <end position="1398"/>
    </location>
</feature>
<feature type="compositionally biased region" description="Basic and acidic residues" evidence="1">
    <location>
        <begin position="1479"/>
        <end position="1490"/>
    </location>
</feature>
<protein>
    <submittedName>
        <fullName evidence="2">Uncharacterized protein</fullName>
    </submittedName>
</protein>
<evidence type="ECO:0000313" key="2">
    <source>
        <dbReference type="EMBL" id="KAG5658047.1"/>
    </source>
</evidence>
<feature type="compositionally biased region" description="Polar residues" evidence="1">
    <location>
        <begin position="442"/>
        <end position="463"/>
    </location>
</feature>
<feature type="compositionally biased region" description="Basic and acidic residues" evidence="1">
    <location>
        <begin position="1299"/>
        <end position="1313"/>
    </location>
</feature>
<feature type="region of interest" description="Disordered" evidence="1">
    <location>
        <begin position="1190"/>
        <end position="1614"/>
    </location>
</feature>
<feature type="compositionally biased region" description="Low complexity" evidence="1">
    <location>
        <begin position="1569"/>
        <end position="1585"/>
    </location>
</feature>
<evidence type="ECO:0000256" key="1">
    <source>
        <dbReference type="SAM" id="MobiDB-lite"/>
    </source>
</evidence>
<dbReference type="Proteomes" id="UP000782241">
    <property type="component" value="Unassembled WGS sequence"/>
</dbReference>
<comment type="caution">
    <text evidence="2">The sequence shown here is derived from an EMBL/GenBank/DDBJ whole genome shotgun (WGS) entry which is preliminary data.</text>
</comment>
<feature type="compositionally biased region" description="Low complexity" evidence="1">
    <location>
        <begin position="1259"/>
        <end position="1269"/>
    </location>
</feature>
<feature type="region of interest" description="Disordered" evidence="1">
    <location>
        <begin position="265"/>
        <end position="291"/>
    </location>
</feature>
<feature type="compositionally biased region" description="Basic and acidic residues" evidence="1">
    <location>
        <begin position="1539"/>
        <end position="1549"/>
    </location>
</feature>
<sequence>MAAADVPKWGFGQEPMEIKPVANFISFFSTCDTTLPTENKMSLDFSFSTPSLTRQPAWERVSTQSHPATGKNRRIMKRVGLPTERRVAAKHSPLLTPPVAVVPPPTREDIALDHLAQRKVRRGTNFVPAIGFTDYSGKPSSHAKCLSSMMQAKADVANNFMITSSCTTYHDKVAASRGILQVTPRKRRADSDDVIDIPVHMDRVTGNRLTSYQSLIPIIKKAIRSGKHEIDIATASVAEFARFMRLMRRNPRKYLAAQGASDLSAIEDMSEPDSPTVIRQPNLKAESRSPQKRIARLMTNPFKSRTNRLAEGFVQLAPGPSRMLDSSPTKSASAPSSPTASSPPHSTSPVLPTMARAGFSSSPVSESAAAAKENAFNGSVAFDSSPARPGRTFRVPSEFDSSSIADSTHGPPETPTKSSSPVNYSRPIAPTPSQWNRAEPSTPFTPKPQSAAPTTPGMTSSPIGLSALLPPSTPNVPQCTYNTPSGVDSIEFGKESPFRSNPISWMNNSVQDNEPKRIKNVNHARRRQSEPLLRKYFDTQARRRSASPKKVQYQDEDTFRDVVSIASLFDTPFATPAKAAVSKSTPIETTIAIEAIVTENATTENATIENATTENAIIENATTENAITENAITENAITENAITENAITENAPTETIPAEDTTLTVNAVEESSNDEDVSSLIEPEAIEEASEFSNTEPVDVAMDVAAEETTVLEIAPAQAAASDATSTEVTVEQTLVDNEVSLMTEPEATQEVSDLPEPESTDVAMDVTAAETAVTDSEAVETTSADPTETSAIENGAHETSIDDNITMELEPEAAPEVTDLADSTNPNSTVHETTAAESSVNSDYIIIAVDYSTTENAAQPDADENMSDDLEDISEAPTVIIRTPTDTDMNETLPIPTDDENTELTTAEQGVVEIDVRENPDIFGAHVSSPPAPIRKLSRMADNACSGHAKVVVNEQNGRLFVRFKLSAEYAHMFPASQGFDESQLTLTPSAISHSPRISFDSNRIHRQSDMSSPAKAQDTPIATRLPSLSEMLQTPDISAFGRSPSFTSEFRTPELPAHDNTLMFGSPAGGLTPAFKPFTPNTRSIDSLLQTPDVSAFGTTTKTPGDGFQTPELPPSDNTLMFGSARPMSTKRVTRRQSAMTPLKQALTNATGTHRPATPKEPTAFNYNTPKFATPMNDAADRTLAFSWSDTKDSPTHDNDRATQIATPTKLTHTEVQPATEEPTTEEPTTATSTTEQSPIGQPIIEASTPTEQPAIEESTTETLTTSDDQPIEPSNAPEQRTPNIEVAPAQEAPAADDSRQDLDSPGREYMRNFIKRSRQAATTADAGSPIAPISQRQPLGARSPNRGSPMKTKRKHEEDHETDVQSPPKKVKVEEVTETASKSAPKKGRRTKNSRQKSELEIDMTDLPAATPTTSSSTTDKQVDELDAVTPATRRSSRLRVQETASGASKSSLPTPIKLNRAGAGRNGGANLTKKPRTEDQELDRKTRSNTKKNMGDAEFPSEVLVRLAGQVEEDSDVSQESEGSAGGRRVGWKTPLEKIQGETPKKGRAAPKGKGKATQGETGISKPKSTSKSTPKTARATKVAEGLGMVANGTPAKPQRVTRSRARSGV</sequence>
<feature type="region of interest" description="Disordered" evidence="1">
    <location>
        <begin position="379"/>
        <end position="471"/>
    </location>
</feature>
<feature type="compositionally biased region" description="Low complexity" evidence="1">
    <location>
        <begin position="1216"/>
        <end position="1241"/>
    </location>
</feature>
<feature type="compositionally biased region" description="Low complexity" evidence="1">
    <location>
        <begin position="326"/>
        <end position="349"/>
    </location>
</feature>
<name>A0A9P7H455_9HYPO</name>
<evidence type="ECO:0000313" key="3">
    <source>
        <dbReference type="Proteomes" id="UP000782241"/>
    </source>
</evidence>
<feature type="compositionally biased region" description="Low complexity" evidence="1">
    <location>
        <begin position="1411"/>
        <end position="1422"/>
    </location>
</feature>
<gene>
    <name evidence="2" type="ORF">KAF25_006998</name>
</gene>
<reference evidence="2" key="1">
    <citation type="submission" date="2021-04" db="EMBL/GenBank/DDBJ databases">
        <title>Draft genome of Fusarium avenaceum strain F156N33, isolated from an atmospheric sample in Virginia.</title>
        <authorList>
            <person name="Yang S."/>
            <person name="Vinatzer B.A."/>
            <person name="Coleman J."/>
        </authorList>
    </citation>
    <scope>NUCLEOTIDE SEQUENCE</scope>
    <source>
        <strain evidence="2">F156N33</strain>
    </source>
</reference>
<feature type="compositionally biased region" description="Basic residues" evidence="1">
    <location>
        <begin position="1604"/>
        <end position="1614"/>
    </location>
</feature>
<keyword evidence="3" id="KW-1185">Reference proteome</keyword>
<accession>A0A9P7H455</accession>
<feature type="compositionally biased region" description="Basic and acidic residues" evidence="1">
    <location>
        <begin position="1192"/>
        <end position="1203"/>
    </location>
</feature>
<proteinExistence type="predicted"/>
<dbReference type="EMBL" id="JAGPUO010000015">
    <property type="protein sequence ID" value="KAG5658047.1"/>
    <property type="molecule type" value="Genomic_DNA"/>
</dbReference>
<feature type="region of interest" description="Disordered" evidence="1">
    <location>
        <begin position="1100"/>
        <end position="1126"/>
    </location>
</feature>